<evidence type="ECO:0000313" key="1">
    <source>
        <dbReference type="EMBL" id="KAK9157541.1"/>
    </source>
</evidence>
<name>A0AAP0PYR1_9MAGN</name>
<gene>
    <name evidence="1" type="ORF">Scep_004115</name>
</gene>
<keyword evidence="2" id="KW-1185">Reference proteome</keyword>
<accession>A0AAP0PYR1</accession>
<protein>
    <submittedName>
        <fullName evidence="1">Uncharacterized protein</fullName>
    </submittedName>
</protein>
<comment type="caution">
    <text evidence="1">The sequence shown here is derived from an EMBL/GenBank/DDBJ whole genome shotgun (WGS) entry which is preliminary data.</text>
</comment>
<proteinExistence type="predicted"/>
<dbReference type="EMBL" id="JBBNAG010000002">
    <property type="protein sequence ID" value="KAK9157541.1"/>
    <property type="molecule type" value="Genomic_DNA"/>
</dbReference>
<reference evidence="1 2" key="1">
    <citation type="submission" date="2024-01" db="EMBL/GenBank/DDBJ databases">
        <title>Genome assemblies of Stephania.</title>
        <authorList>
            <person name="Yang L."/>
        </authorList>
    </citation>
    <scope>NUCLEOTIDE SEQUENCE [LARGE SCALE GENOMIC DNA]</scope>
    <source>
        <strain evidence="1">JXDWG</strain>
        <tissue evidence="1">Leaf</tissue>
    </source>
</reference>
<dbReference type="AlphaFoldDB" id="A0AAP0PYR1"/>
<dbReference type="Proteomes" id="UP001419268">
    <property type="component" value="Unassembled WGS sequence"/>
</dbReference>
<organism evidence="1 2">
    <name type="scientific">Stephania cephalantha</name>
    <dbReference type="NCBI Taxonomy" id="152367"/>
    <lineage>
        <taxon>Eukaryota</taxon>
        <taxon>Viridiplantae</taxon>
        <taxon>Streptophyta</taxon>
        <taxon>Embryophyta</taxon>
        <taxon>Tracheophyta</taxon>
        <taxon>Spermatophyta</taxon>
        <taxon>Magnoliopsida</taxon>
        <taxon>Ranunculales</taxon>
        <taxon>Menispermaceae</taxon>
        <taxon>Menispermoideae</taxon>
        <taxon>Cissampelideae</taxon>
        <taxon>Stephania</taxon>
    </lineage>
</organism>
<evidence type="ECO:0000313" key="2">
    <source>
        <dbReference type="Proteomes" id="UP001419268"/>
    </source>
</evidence>
<sequence length="70" mass="8258">MGRRWLKTKNGNRNNLKQKESYFKALWPFLQSPYVYCNGPNFNYVVITDYFQTWTTAQIHVDAADRSGHA</sequence>